<accession>A0A1G6L700</accession>
<keyword evidence="2 9" id="KW-1003">Cell membrane</keyword>
<dbReference type="PRINTS" id="PR00781">
    <property type="entry name" value="LIPOSIGPTASE"/>
</dbReference>
<dbReference type="AlphaFoldDB" id="A0A1G6L700"/>
<dbReference type="GO" id="GO:0004190">
    <property type="term" value="F:aspartic-type endopeptidase activity"/>
    <property type="evidence" value="ECO:0007669"/>
    <property type="project" value="UniProtKB-UniRule"/>
</dbReference>
<dbReference type="InterPro" id="IPR001872">
    <property type="entry name" value="Peptidase_A8"/>
</dbReference>
<evidence type="ECO:0000256" key="9">
    <source>
        <dbReference type="HAMAP-Rule" id="MF_00161"/>
    </source>
</evidence>
<evidence type="ECO:0000256" key="3">
    <source>
        <dbReference type="ARBA" id="ARBA00022670"/>
    </source>
</evidence>
<protein>
    <recommendedName>
        <fullName evidence="9">Lipoprotein signal peptidase</fullName>
        <ecNumber evidence="9">3.4.23.36</ecNumber>
    </recommendedName>
    <alternativeName>
        <fullName evidence="9">Prolipoprotein signal peptidase</fullName>
    </alternativeName>
    <alternativeName>
        <fullName evidence="9">Signal peptidase II</fullName>
        <shortName evidence="9">SPase II</shortName>
    </alternativeName>
</protein>
<keyword evidence="8 9" id="KW-0472">Membrane</keyword>
<proteinExistence type="inferred from homology"/>
<name>A0A1G6L700_9BACI</name>
<comment type="similarity">
    <text evidence="1 9 11">Belongs to the peptidase A8 family.</text>
</comment>
<dbReference type="Pfam" id="PF01252">
    <property type="entry name" value="Peptidase_A8"/>
    <property type="match status" value="1"/>
</dbReference>
<keyword evidence="5 9" id="KW-0064">Aspartyl protease</keyword>
<dbReference type="EMBL" id="FMYM01000008">
    <property type="protein sequence ID" value="SDC38406.1"/>
    <property type="molecule type" value="Genomic_DNA"/>
</dbReference>
<comment type="pathway">
    <text evidence="9">Protein modification; lipoprotein biosynthesis (signal peptide cleavage).</text>
</comment>
<dbReference type="EC" id="3.4.23.36" evidence="9"/>
<reference evidence="13" key="1">
    <citation type="submission" date="2016-09" db="EMBL/GenBank/DDBJ databases">
        <authorList>
            <person name="Varghese N."/>
            <person name="Submissions S."/>
        </authorList>
    </citation>
    <scope>NUCLEOTIDE SEQUENCE [LARGE SCALE GENOMIC DNA]</scope>
    <source>
        <strain evidence="13">25nlg</strain>
    </source>
</reference>
<comment type="function">
    <text evidence="9 10">This protein specifically catalyzes the removal of signal peptides from prolipoproteins.</text>
</comment>
<dbReference type="PANTHER" id="PTHR33695">
    <property type="entry name" value="LIPOPROTEIN SIGNAL PEPTIDASE"/>
    <property type="match status" value="1"/>
</dbReference>
<evidence type="ECO:0000256" key="1">
    <source>
        <dbReference type="ARBA" id="ARBA00006139"/>
    </source>
</evidence>
<keyword evidence="3 9" id="KW-0645">Protease</keyword>
<evidence type="ECO:0000256" key="4">
    <source>
        <dbReference type="ARBA" id="ARBA00022692"/>
    </source>
</evidence>
<evidence type="ECO:0000256" key="8">
    <source>
        <dbReference type="ARBA" id="ARBA00023136"/>
    </source>
</evidence>
<gene>
    <name evidence="9" type="primary">lspA</name>
    <name evidence="12" type="ORF">SAMN05421737_1084</name>
</gene>
<organism evidence="12 13">
    <name type="scientific">Shouchella lonarensis</name>
    <dbReference type="NCBI Taxonomy" id="1464122"/>
    <lineage>
        <taxon>Bacteria</taxon>
        <taxon>Bacillati</taxon>
        <taxon>Bacillota</taxon>
        <taxon>Bacilli</taxon>
        <taxon>Bacillales</taxon>
        <taxon>Bacillaceae</taxon>
        <taxon>Shouchella</taxon>
    </lineage>
</organism>
<dbReference type="STRING" id="1464122.SAMN05421737_1084"/>
<evidence type="ECO:0000256" key="10">
    <source>
        <dbReference type="RuleBase" id="RU000594"/>
    </source>
</evidence>
<evidence type="ECO:0000256" key="6">
    <source>
        <dbReference type="ARBA" id="ARBA00022801"/>
    </source>
</evidence>
<keyword evidence="13" id="KW-1185">Reference proteome</keyword>
<comment type="catalytic activity">
    <reaction evidence="9 10">
        <text>Release of signal peptides from bacterial membrane prolipoproteins. Hydrolyzes -Xaa-Yaa-Zaa-|-(S,diacylglyceryl)Cys-, in which Xaa is hydrophobic (preferably Leu), and Yaa (Ala or Ser) and Zaa (Gly or Ala) have small, neutral side chains.</text>
        <dbReference type="EC" id="3.4.23.36"/>
    </reaction>
</comment>
<dbReference type="Proteomes" id="UP000242662">
    <property type="component" value="Unassembled WGS sequence"/>
</dbReference>
<dbReference type="RefSeq" id="WP_090776020.1">
    <property type="nucleotide sequence ID" value="NZ_FMYM01000008.1"/>
</dbReference>
<feature type="transmembrane region" description="Helical" evidence="9">
    <location>
        <begin position="57"/>
        <end position="74"/>
    </location>
</feature>
<sequence>MAYVIALVIIALDQWTKWLVVTHMEIGERVPVLGHVLSLYSHRNDGAAFGILSGQMWFFYIVTVGVIGVIIYLIQTEAKSKRLLKIALGLVLGGAIGNFIDRLLAGEVVDFIDTFGNFPIFNIADASLSVGVGLFLLQILMDTWKEKRGTSQ</sequence>
<evidence type="ECO:0000256" key="5">
    <source>
        <dbReference type="ARBA" id="ARBA00022750"/>
    </source>
</evidence>
<feature type="transmembrane region" description="Helical" evidence="9">
    <location>
        <begin position="120"/>
        <end position="141"/>
    </location>
</feature>
<comment type="caution">
    <text evidence="9">Lacks conserved residue(s) required for the propagation of feature annotation.</text>
</comment>
<keyword evidence="4 9" id="KW-0812">Transmembrane</keyword>
<evidence type="ECO:0000313" key="13">
    <source>
        <dbReference type="Proteomes" id="UP000242662"/>
    </source>
</evidence>
<keyword evidence="7 9" id="KW-1133">Transmembrane helix</keyword>
<dbReference type="HAMAP" id="MF_00161">
    <property type="entry name" value="LspA"/>
    <property type="match status" value="1"/>
</dbReference>
<feature type="transmembrane region" description="Helical" evidence="9">
    <location>
        <begin position="83"/>
        <end position="100"/>
    </location>
</feature>
<feature type="active site" evidence="9">
    <location>
        <position position="125"/>
    </location>
</feature>
<dbReference type="GO" id="GO:0006508">
    <property type="term" value="P:proteolysis"/>
    <property type="evidence" value="ECO:0007669"/>
    <property type="project" value="UniProtKB-KW"/>
</dbReference>
<dbReference type="UniPathway" id="UPA00665"/>
<evidence type="ECO:0000313" key="12">
    <source>
        <dbReference type="EMBL" id="SDC38406.1"/>
    </source>
</evidence>
<evidence type="ECO:0000256" key="2">
    <source>
        <dbReference type="ARBA" id="ARBA00022475"/>
    </source>
</evidence>
<feature type="active site" evidence="9">
    <location>
        <position position="110"/>
    </location>
</feature>
<dbReference type="PANTHER" id="PTHR33695:SF1">
    <property type="entry name" value="LIPOPROTEIN SIGNAL PEPTIDASE"/>
    <property type="match status" value="1"/>
</dbReference>
<evidence type="ECO:0000256" key="7">
    <source>
        <dbReference type="ARBA" id="ARBA00022989"/>
    </source>
</evidence>
<comment type="subcellular location">
    <subcellularLocation>
        <location evidence="9">Cell membrane</location>
        <topology evidence="9">Multi-pass membrane protein</topology>
    </subcellularLocation>
</comment>
<dbReference type="OrthoDB" id="9810259at2"/>
<dbReference type="PROSITE" id="PS00855">
    <property type="entry name" value="SPASE_II"/>
    <property type="match status" value="1"/>
</dbReference>
<keyword evidence="6 9" id="KW-0378">Hydrolase</keyword>
<evidence type="ECO:0000256" key="11">
    <source>
        <dbReference type="RuleBase" id="RU004181"/>
    </source>
</evidence>
<dbReference type="NCBIfam" id="TIGR00077">
    <property type="entry name" value="lspA"/>
    <property type="match status" value="1"/>
</dbReference>
<dbReference type="GO" id="GO:0005886">
    <property type="term" value="C:plasma membrane"/>
    <property type="evidence" value="ECO:0007669"/>
    <property type="project" value="UniProtKB-SubCell"/>
</dbReference>